<reference evidence="2" key="1">
    <citation type="journal article" date="2017" name="Genome Biol. Evol.">
        <title>The complete genome sequence of the phytopathogenic fungus Sclerotinia sclerotiorum reveals insights into the genome architecture of broad host range pathogens.</title>
        <authorList>
            <person name="Derbyshire M."/>
            <person name="Denton-Giles M."/>
            <person name="Hegedus D."/>
            <person name="Seifbarghy S."/>
            <person name="Rollins J."/>
            <person name="van Kan J."/>
            <person name="Seidl M.F."/>
            <person name="Faino L."/>
            <person name="Mbengue M."/>
            <person name="Navaud O."/>
            <person name="Raffaele S."/>
            <person name="Hammond-Kosack K."/>
            <person name="Heard S."/>
            <person name="Oliver R."/>
        </authorList>
    </citation>
    <scope>NUCLEOTIDE SEQUENCE [LARGE SCALE GENOMIC DNA]</scope>
    <source>
        <strain evidence="2">ATCC 18683 / 1980 / Ss-1</strain>
    </source>
</reference>
<dbReference type="OrthoDB" id="5275938at2759"/>
<name>A0A1D9PRP7_SCLS1</name>
<dbReference type="Gene3D" id="3.30.710.10">
    <property type="entry name" value="Potassium Channel Kv1.1, Chain A"/>
    <property type="match status" value="1"/>
</dbReference>
<dbReference type="InterPro" id="IPR011333">
    <property type="entry name" value="SKP1/BTB/POZ_sf"/>
</dbReference>
<organism evidence="1 2">
    <name type="scientific">Sclerotinia sclerotiorum (strain ATCC 18683 / 1980 / Ss-1)</name>
    <name type="common">White mold</name>
    <name type="synonym">Whetzelinia sclerotiorum</name>
    <dbReference type="NCBI Taxonomy" id="665079"/>
    <lineage>
        <taxon>Eukaryota</taxon>
        <taxon>Fungi</taxon>
        <taxon>Dikarya</taxon>
        <taxon>Ascomycota</taxon>
        <taxon>Pezizomycotina</taxon>
        <taxon>Leotiomycetes</taxon>
        <taxon>Helotiales</taxon>
        <taxon>Sclerotiniaceae</taxon>
        <taxon>Sclerotinia</taxon>
    </lineage>
</organism>
<evidence type="ECO:0008006" key="3">
    <source>
        <dbReference type="Google" id="ProtNLM"/>
    </source>
</evidence>
<accession>A0A1D9PRP7</accession>
<evidence type="ECO:0000313" key="2">
    <source>
        <dbReference type="Proteomes" id="UP000177798"/>
    </source>
</evidence>
<dbReference type="VEuPathDB" id="FungiDB:sscle_01g001580"/>
<protein>
    <recommendedName>
        <fullName evidence="3">BTB domain-containing protein</fullName>
    </recommendedName>
</protein>
<proteinExistence type="predicted"/>
<gene>
    <name evidence="1" type="ORF">sscle_01g001580</name>
</gene>
<dbReference type="Proteomes" id="UP000177798">
    <property type="component" value="Chromosome 1"/>
</dbReference>
<dbReference type="EMBL" id="CP017814">
    <property type="protein sequence ID" value="APA05388.1"/>
    <property type="molecule type" value="Genomic_DNA"/>
</dbReference>
<sequence length="386" mass="44213">MANQVIIQQDGDLTLVLPPVSETSNVPYLCEVEKGKMNHIVVSSKVMMEASPAFKAMLDGRFKEGEILQRTGRLEILLDDENPSAMNLLINIIYGHYLEDYSSIPCDIDLQTFTELAIVFDKYQICLNGTFQAVAQEWRNRMLPSDTLFDGDNFLEENATIILPWISIAWVFKLDVTFCNYTKVLVKYGTPESIQKMVERFEEMDVFLPIPDSLYVKIEEARQLEIGICFDNVIKLMIQHDGYAPTRCHCVEEEKEHCITIGRRSLFRSAQRIGLWPLPKAPYQGYDVYTIKKTCEKLQILTCRHPVDRIVSLMICVEPVGLRLLNMEGPFLEEGELSKDLIPNPGDVLEGLLSPSHISSVGNRSREWVDCLAYKIWRTQVFLYGR</sequence>
<evidence type="ECO:0000313" key="1">
    <source>
        <dbReference type="EMBL" id="APA05388.1"/>
    </source>
</evidence>
<dbReference type="CDD" id="cd18186">
    <property type="entry name" value="BTB_POZ_ZBTB_KLHL-like"/>
    <property type="match status" value="1"/>
</dbReference>
<dbReference type="AlphaFoldDB" id="A0A1D9PRP7"/>